<organism evidence="1 2">
    <name type="scientific">Fodinibius sediminis</name>
    <dbReference type="NCBI Taxonomy" id="1214077"/>
    <lineage>
        <taxon>Bacteria</taxon>
        <taxon>Pseudomonadati</taxon>
        <taxon>Balneolota</taxon>
        <taxon>Balneolia</taxon>
        <taxon>Balneolales</taxon>
        <taxon>Balneolaceae</taxon>
        <taxon>Fodinibius</taxon>
    </lineage>
</organism>
<dbReference type="Proteomes" id="UP000317593">
    <property type="component" value="Unassembled WGS sequence"/>
</dbReference>
<sequence>MQRSHWQKIEKILDRALAFDSLNEQEKYLEEACGDDPVLFFEIRLLVRSIHDAQRTGYLEEE</sequence>
<dbReference type="RefSeq" id="WP_142713927.1">
    <property type="nucleotide sequence ID" value="NZ_FXTH01000005.1"/>
</dbReference>
<proteinExistence type="predicted"/>
<accession>A0A521CBI8</accession>
<evidence type="ECO:0000313" key="2">
    <source>
        <dbReference type="Proteomes" id="UP000317593"/>
    </source>
</evidence>
<name>A0A521CBI8_9BACT</name>
<dbReference type="AlphaFoldDB" id="A0A521CBI8"/>
<keyword evidence="2" id="KW-1185">Reference proteome</keyword>
<dbReference type="EMBL" id="FXTH01000005">
    <property type="protein sequence ID" value="SMO56171.1"/>
    <property type="molecule type" value="Genomic_DNA"/>
</dbReference>
<protein>
    <submittedName>
        <fullName evidence="1">Uncharacterized protein</fullName>
    </submittedName>
</protein>
<evidence type="ECO:0000313" key="1">
    <source>
        <dbReference type="EMBL" id="SMO56171.1"/>
    </source>
</evidence>
<gene>
    <name evidence="1" type="ORF">SAMN06265218_105176</name>
</gene>
<dbReference type="OrthoDB" id="1525220at2"/>
<reference evidence="1 2" key="1">
    <citation type="submission" date="2017-05" db="EMBL/GenBank/DDBJ databases">
        <authorList>
            <person name="Varghese N."/>
            <person name="Submissions S."/>
        </authorList>
    </citation>
    <scope>NUCLEOTIDE SEQUENCE [LARGE SCALE GENOMIC DNA]</scope>
    <source>
        <strain evidence="1 2">DSM 21194</strain>
    </source>
</reference>